<dbReference type="EMBL" id="HBGE01102197">
    <property type="protein sequence ID" value="CAD9184116.1"/>
    <property type="molecule type" value="Transcribed_RNA"/>
</dbReference>
<keyword evidence="2" id="KW-0812">Transmembrane</keyword>
<evidence type="ECO:0000256" key="2">
    <source>
        <dbReference type="SAM" id="Phobius"/>
    </source>
</evidence>
<protein>
    <submittedName>
        <fullName evidence="4">Uncharacterized protein</fullName>
    </submittedName>
</protein>
<feature type="signal peptide" evidence="3">
    <location>
        <begin position="1"/>
        <end position="17"/>
    </location>
</feature>
<keyword evidence="2" id="KW-0472">Membrane</keyword>
<feature type="transmembrane region" description="Helical" evidence="2">
    <location>
        <begin position="206"/>
        <end position="227"/>
    </location>
</feature>
<proteinExistence type="predicted"/>
<evidence type="ECO:0000256" key="1">
    <source>
        <dbReference type="SAM" id="MobiDB-lite"/>
    </source>
</evidence>
<feature type="region of interest" description="Disordered" evidence="1">
    <location>
        <begin position="168"/>
        <end position="191"/>
    </location>
</feature>
<reference evidence="4" key="1">
    <citation type="submission" date="2021-01" db="EMBL/GenBank/DDBJ databases">
        <authorList>
            <person name="Corre E."/>
            <person name="Pelletier E."/>
            <person name="Niang G."/>
            <person name="Scheremetjew M."/>
            <person name="Finn R."/>
            <person name="Kale V."/>
            <person name="Holt S."/>
            <person name="Cochrane G."/>
            <person name="Meng A."/>
            <person name="Brown T."/>
            <person name="Cohen L."/>
        </authorList>
    </citation>
    <scope>NUCLEOTIDE SEQUENCE</scope>
    <source>
        <strain evidence="4">OF101</strain>
    </source>
</reference>
<name>A0A7S1WSI0_ALECA</name>
<dbReference type="AlphaFoldDB" id="A0A7S1WSI0"/>
<feature type="chain" id="PRO_5031493132" evidence="3">
    <location>
        <begin position="18"/>
        <end position="276"/>
    </location>
</feature>
<accession>A0A7S1WSI0</accession>
<keyword evidence="2" id="KW-1133">Transmembrane helix</keyword>
<evidence type="ECO:0000313" key="4">
    <source>
        <dbReference type="EMBL" id="CAD9184116.1"/>
    </source>
</evidence>
<sequence>MAGRLLLAVLSAAIALASDSPARRLKGMAHCHVDILINNLNYGKMSDVEEQVLSRKLAGVIAGKIGARPEDIMTFEKVHGHVMLKRGTTVFKWLPESWPSRTNPSGETTLIACVIRFPKSTVYIAESAVNQDAFKEEIVGNIGLSLGESPAINGPLTVSADFIGPINPDESSEKSFTADPSKSDERSTARQPWSVRRFHTAGGVNWTWIVVISLIVLVAICAIVGLVQSRRSKQRHGGFLSMLGREPPRETWRDKMHDMLSVFWKKPAGGYGITGH</sequence>
<gene>
    <name evidence="4" type="ORF">ACAT0790_LOCUS60888</name>
</gene>
<organism evidence="4">
    <name type="scientific">Alexandrium catenella</name>
    <name type="common">Red tide dinoflagellate</name>
    <name type="synonym">Gonyaulax catenella</name>
    <dbReference type="NCBI Taxonomy" id="2925"/>
    <lineage>
        <taxon>Eukaryota</taxon>
        <taxon>Sar</taxon>
        <taxon>Alveolata</taxon>
        <taxon>Dinophyceae</taxon>
        <taxon>Gonyaulacales</taxon>
        <taxon>Pyrocystaceae</taxon>
        <taxon>Alexandrium</taxon>
    </lineage>
</organism>
<evidence type="ECO:0000256" key="3">
    <source>
        <dbReference type="SAM" id="SignalP"/>
    </source>
</evidence>
<keyword evidence="3" id="KW-0732">Signal</keyword>